<dbReference type="AlphaFoldDB" id="A0A1V6S2Z1"/>
<organism evidence="3 4">
    <name type="scientific">Penicillium vulpinum</name>
    <dbReference type="NCBI Taxonomy" id="29845"/>
    <lineage>
        <taxon>Eukaryota</taxon>
        <taxon>Fungi</taxon>
        <taxon>Dikarya</taxon>
        <taxon>Ascomycota</taxon>
        <taxon>Pezizomycotina</taxon>
        <taxon>Eurotiomycetes</taxon>
        <taxon>Eurotiomycetidae</taxon>
        <taxon>Eurotiales</taxon>
        <taxon>Aspergillaceae</taxon>
        <taxon>Penicillium</taxon>
    </lineage>
</organism>
<evidence type="ECO:0000313" key="4">
    <source>
        <dbReference type="Proteomes" id="UP000191518"/>
    </source>
</evidence>
<gene>
    <name evidence="3" type="ORF">PENVUL_c010G07335</name>
</gene>
<sequence>MQSAIETPVNMFLYLSDLLEIAYNPISVLTCARLKDGIKPCRNKTAKANLELLKESFGDLFAILNDPDRTFHDKDGVFNAAVGQLIETCLCLQRHQQYSDDARSQWLKELYNDEKRHELRCKLQNYLFEPLNEESIISISIPPSETEFELCNPKILPSTKANLPLKVTIQLLEPLTEKDKKSGFLYLISHPREPKMFKVGHTTNRERRFGEHRRCYEECITVKSAHVPYVHRIEQLIIAEFSLVHYKLKKECSRCNTYHKEWLHASQTKVLKSFNKWVKFALAEKTPYDENGDFKTKTVPLPPPAMDFKVPTPTPKKGSRRQSDGVLSPESTPSKPELDKSDIRIIDEEVSDSSSDKPGYSREAKRSIAVSRLSDRFAAAGLK</sequence>
<comment type="caution">
    <text evidence="3">The sequence shown here is derived from an EMBL/GenBank/DDBJ whole genome shotgun (WGS) entry which is preliminary data.</text>
</comment>
<dbReference type="STRING" id="29845.A0A1V6S2Z1"/>
<dbReference type="Pfam" id="PF10544">
    <property type="entry name" value="T5orf172"/>
    <property type="match status" value="1"/>
</dbReference>
<proteinExistence type="predicted"/>
<evidence type="ECO:0000256" key="1">
    <source>
        <dbReference type="SAM" id="MobiDB-lite"/>
    </source>
</evidence>
<dbReference type="PANTHER" id="PTHR28094">
    <property type="entry name" value="MEIOTICALLY UP-REGULATED GENE 113 PROTEIN"/>
    <property type="match status" value="1"/>
</dbReference>
<dbReference type="EMBL" id="MDYP01000010">
    <property type="protein sequence ID" value="OQE08407.1"/>
    <property type="molecule type" value="Genomic_DNA"/>
</dbReference>
<feature type="domain" description="Bacteriophage T5 Orf172 DNA-binding" evidence="2">
    <location>
        <begin position="183"/>
        <end position="277"/>
    </location>
</feature>
<name>A0A1V6S2Z1_9EURO</name>
<evidence type="ECO:0000259" key="2">
    <source>
        <dbReference type="Pfam" id="PF10544"/>
    </source>
</evidence>
<reference evidence="4" key="1">
    <citation type="journal article" date="2017" name="Nat. Microbiol.">
        <title>Global analysis of biosynthetic gene clusters reveals vast potential of secondary metabolite production in Penicillium species.</title>
        <authorList>
            <person name="Nielsen J.C."/>
            <person name="Grijseels S."/>
            <person name="Prigent S."/>
            <person name="Ji B."/>
            <person name="Dainat J."/>
            <person name="Nielsen K.F."/>
            <person name="Frisvad J.C."/>
            <person name="Workman M."/>
            <person name="Nielsen J."/>
        </authorList>
    </citation>
    <scope>NUCLEOTIDE SEQUENCE [LARGE SCALE GENOMIC DNA]</scope>
    <source>
        <strain evidence="4">IBT 29486</strain>
    </source>
</reference>
<accession>A0A1V6S2Z1</accession>
<dbReference type="InterPro" id="IPR018306">
    <property type="entry name" value="Phage_T5_Orf172_DNA-bd"/>
</dbReference>
<evidence type="ECO:0000313" key="3">
    <source>
        <dbReference type="EMBL" id="OQE08407.1"/>
    </source>
</evidence>
<feature type="compositionally biased region" description="Basic and acidic residues" evidence="1">
    <location>
        <begin position="336"/>
        <end position="347"/>
    </location>
</feature>
<dbReference type="Proteomes" id="UP000191518">
    <property type="component" value="Unassembled WGS sequence"/>
</dbReference>
<dbReference type="InterPro" id="IPR053006">
    <property type="entry name" value="Meiosis_regulatory"/>
</dbReference>
<dbReference type="PANTHER" id="PTHR28094:SF1">
    <property type="entry name" value="MEIOTICALLY UP-REGULATED GENE 113 PROTEIN"/>
    <property type="match status" value="1"/>
</dbReference>
<keyword evidence="4" id="KW-1185">Reference proteome</keyword>
<protein>
    <recommendedName>
        <fullName evidence="2">Bacteriophage T5 Orf172 DNA-binding domain-containing protein</fullName>
    </recommendedName>
</protein>
<feature type="region of interest" description="Disordered" evidence="1">
    <location>
        <begin position="291"/>
        <end position="366"/>
    </location>
</feature>